<organism evidence="3 4">
    <name type="scientific">Babesia ovis</name>
    <dbReference type="NCBI Taxonomy" id="5869"/>
    <lineage>
        <taxon>Eukaryota</taxon>
        <taxon>Sar</taxon>
        <taxon>Alveolata</taxon>
        <taxon>Apicomplexa</taxon>
        <taxon>Aconoidasida</taxon>
        <taxon>Piroplasmida</taxon>
        <taxon>Babesiidae</taxon>
        <taxon>Babesia</taxon>
    </lineage>
</organism>
<dbReference type="EMBL" id="BLIY01000024">
    <property type="protein sequence ID" value="GFE55704.1"/>
    <property type="molecule type" value="Genomic_DNA"/>
</dbReference>
<feature type="compositionally biased region" description="Polar residues" evidence="1">
    <location>
        <begin position="242"/>
        <end position="258"/>
    </location>
</feature>
<feature type="compositionally biased region" description="Low complexity" evidence="1">
    <location>
        <begin position="262"/>
        <end position="283"/>
    </location>
</feature>
<evidence type="ECO:0000256" key="2">
    <source>
        <dbReference type="SAM" id="SignalP"/>
    </source>
</evidence>
<feature type="compositionally biased region" description="Polar residues" evidence="1">
    <location>
        <begin position="347"/>
        <end position="357"/>
    </location>
</feature>
<keyword evidence="4" id="KW-1185">Reference proteome</keyword>
<feature type="compositionally biased region" description="Polar residues" evidence="1">
    <location>
        <begin position="214"/>
        <end position="233"/>
    </location>
</feature>
<reference evidence="3" key="1">
    <citation type="submission" date="2019-12" db="EMBL/GenBank/DDBJ databases">
        <title>Genome sequence of Babesia ovis.</title>
        <authorList>
            <person name="Yamagishi J."/>
            <person name="Sevinc F."/>
            <person name="Xuan X."/>
        </authorList>
    </citation>
    <scope>NUCLEOTIDE SEQUENCE</scope>
    <source>
        <strain evidence="3">Selcuk</strain>
    </source>
</reference>
<evidence type="ECO:0000313" key="3">
    <source>
        <dbReference type="EMBL" id="GFE55704.1"/>
    </source>
</evidence>
<proteinExistence type="predicted"/>
<evidence type="ECO:0000313" key="4">
    <source>
        <dbReference type="Proteomes" id="UP001057455"/>
    </source>
</evidence>
<dbReference type="AlphaFoldDB" id="A0A9W5TF61"/>
<accession>A0A9W5TF61</accession>
<dbReference type="Proteomes" id="UP001057455">
    <property type="component" value="Unassembled WGS sequence"/>
</dbReference>
<gene>
    <name evidence="3" type="ORF">BaOVIS_031080</name>
</gene>
<sequence length="437" mass="45593">MKTITSVIAAAFCLAAGVVAATTPTPTTVTSTHASPLTDKTTLRQAFQFYHNIVNGDQLDKVEKTIRKHLDAVNLGYNTYKFRDYIIAVNADISNNCSFLRLSKTIDVESTKSLSEEALFSFFKNLVSLISRRVNAISNTPKGVKTPDQVKKWLIDEYTASSVDEILNTIDRNTPYFCFRSLIRTPGNLFNLQKLFIEYNKAKDKIEAEKRATETSQMSHPQQDANSSGTTAVQPGEPVAETTRSNADSQPSLPTSDPATLPAGSPVNVPSSSSGASTADTNTPVAVNPTQPSAELPTSSESTAPAPSDEGAASTAPIAAAGTETSGSTSTPAAGESATAAQPAGPTEQQPQDADSNTSGSSAPATGETTAPTEQQTQETTSNTSGSSASTTTGTTEQQAQQDAPQGENLKPAPTASSASFNGLAVAVLSVLVVSSM</sequence>
<feature type="chain" id="PRO_5040717551" evidence="2">
    <location>
        <begin position="21"/>
        <end position="437"/>
    </location>
</feature>
<name>A0A9W5TF61_BABOV</name>
<feature type="region of interest" description="Disordered" evidence="1">
    <location>
        <begin position="208"/>
        <end position="421"/>
    </location>
</feature>
<feature type="signal peptide" evidence="2">
    <location>
        <begin position="1"/>
        <end position="20"/>
    </location>
</feature>
<keyword evidence="2" id="KW-0732">Signal</keyword>
<evidence type="ECO:0000256" key="1">
    <source>
        <dbReference type="SAM" id="MobiDB-lite"/>
    </source>
</evidence>
<feature type="compositionally biased region" description="Low complexity" evidence="1">
    <location>
        <begin position="358"/>
        <end position="402"/>
    </location>
</feature>
<feature type="compositionally biased region" description="Polar residues" evidence="1">
    <location>
        <begin position="284"/>
        <end position="293"/>
    </location>
</feature>
<feature type="compositionally biased region" description="Low complexity" evidence="1">
    <location>
        <begin position="297"/>
        <end position="345"/>
    </location>
</feature>
<comment type="caution">
    <text evidence="3">The sequence shown here is derived from an EMBL/GenBank/DDBJ whole genome shotgun (WGS) entry which is preliminary data.</text>
</comment>
<protein>
    <submittedName>
        <fullName evidence="3">Uncharacterized protein</fullName>
    </submittedName>
</protein>